<proteinExistence type="inferred from homology"/>
<comment type="subcellular location">
    <subcellularLocation>
        <location evidence="1 7">Golgi apparatus</location>
        <location evidence="1 7">Golgi stack membrane</location>
        <topology evidence="1 7">Single-pass type II membrane protein</topology>
    </subcellularLocation>
</comment>
<keyword evidence="7" id="KW-0472">Membrane</keyword>
<evidence type="ECO:0000256" key="3">
    <source>
        <dbReference type="ARBA" id="ARBA00022676"/>
    </source>
</evidence>
<keyword evidence="7" id="KW-0333">Golgi apparatus</keyword>
<evidence type="ECO:0000313" key="9">
    <source>
        <dbReference type="Proteomes" id="UP001176940"/>
    </source>
</evidence>
<dbReference type="PANTHER" id="PTHR11927:SF9">
    <property type="entry name" value="L-FUCOSYLTRANSFERASE"/>
    <property type="match status" value="1"/>
</dbReference>
<dbReference type="Pfam" id="PF01531">
    <property type="entry name" value="Glyco_transf_11"/>
    <property type="match status" value="1"/>
</dbReference>
<dbReference type="PANTHER" id="PTHR11927">
    <property type="entry name" value="GALACTOSIDE 2-L-FUCOSYLTRANSFERASE"/>
    <property type="match status" value="1"/>
</dbReference>
<keyword evidence="7" id="KW-0812">Transmembrane</keyword>
<sequence>MNRCFAWTVMTLLLFFIILNFVIWEYINIDNLKSTLFWKTIQEKNKEKHYQYLGPQRISHPGNSVWIIESGGRLGNQMGKYATLYALAKMNGHQPYILPKMHDMLSQLFRIKVPVLPLEVANRMKWKRYLLKNWMLPEYRNISDEHVRFSGTPWSWTFYHHIRDEILLEFTFHDYVKEEANEYLAQVRGDRKNVTFIGVHVRRGDYVKVMPRDRKGVVADKGYIEKAMAYYRNKYSNPLFVVASNGMPWCKENINASFGDVHFAGDDKESSPAHDFAVLAHCNHTIMTIGSFGFWSSYMAGGETIYLTNFTMPDSPMMTFFKYEAIYLPEWIGIPADLSPLLAEKGENNAGIV</sequence>
<keyword evidence="4 7" id="KW-0808">Transferase</keyword>
<dbReference type="EMBL" id="CAUEEQ010023225">
    <property type="protein sequence ID" value="CAJ0944981.1"/>
    <property type="molecule type" value="Genomic_DNA"/>
</dbReference>
<keyword evidence="9" id="KW-1185">Reference proteome</keyword>
<evidence type="ECO:0000256" key="6">
    <source>
        <dbReference type="ARBA" id="ARBA00043729"/>
    </source>
</evidence>
<name>A0ABN9LLJ7_9NEOB</name>
<dbReference type="EC" id="2.4.1.-" evidence="7"/>
<dbReference type="CDD" id="cd11301">
    <property type="entry name" value="Fut1_Fut2_like"/>
    <property type="match status" value="1"/>
</dbReference>
<comment type="caution">
    <text evidence="8">The sequence shown here is derived from an EMBL/GenBank/DDBJ whole genome shotgun (WGS) entry which is preliminary data.</text>
</comment>
<comment type="pathway">
    <text evidence="2 7">Protein modification; protein glycosylation.</text>
</comment>
<feature type="transmembrane region" description="Helical" evidence="7">
    <location>
        <begin position="6"/>
        <end position="27"/>
    </location>
</feature>
<reference evidence="8" key="1">
    <citation type="submission" date="2023-07" db="EMBL/GenBank/DDBJ databases">
        <authorList>
            <person name="Stuckert A."/>
        </authorList>
    </citation>
    <scope>NUCLEOTIDE SEQUENCE</scope>
</reference>
<evidence type="ECO:0000256" key="2">
    <source>
        <dbReference type="ARBA" id="ARBA00004922"/>
    </source>
</evidence>
<evidence type="ECO:0000256" key="5">
    <source>
        <dbReference type="ARBA" id="ARBA00022968"/>
    </source>
</evidence>
<keyword evidence="7" id="KW-1133">Transmembrane helix</keyword>
<evidence type="ECO:0000256" key="7">
    <source>
        <dbReference type="RuleBase" id="RU363129"/>
    </source>
</evidence>
<evidence type="ECO:0000313" key="8">
    <source>
        <dbReference type="EMBL" id="CAJ0944981.1"/>
    </source>
</evidence>
<keyword evidence="5 7" id="KW-0735">Signal-anchor</keyword>
<organism evidence="8 9">
    <name type="scientific">Ranitomeya imitator</name>
    <name type="common">mimic poison frog</name>
    <dbReference type="NCBI Taxonomy" id="111125"/>
    <lineage>
        <taxon>Eukaryota</taxon>
        <taxon>Metazoa</taxon>
        <taxon>Chordata</taxon>
        <taxon>Craniata</taxon>
        <taxon>Vertebrata</taxon>
        <taxon>Euteleostomi</taxon>
        <taxon>Amphibia</taxon>
        <taxon>Batrachia</taxon>
        <taxon>Anura</taxon>
        <taxon>Neobatrachia</taxon>
        <taxon>Hyloidea</taxon>
        <taxon>Dendrobatidae</taxon>
        <taxon>Dendrobatinae</taxon>
        <taxon>Ranitomeya</taxon>
    </lineage>
</organism>
<accession>A0ABN9LLJ7</accession>
<keyword evidence="7" id="KW-0325">Glycoprotein</keyword>
<comment type="catalytic activity">
    <reaction evidence="6">
        <text>a ganglioside GM1 + GDP-beta-L-fucose = a ganglioside Fuc-GM1 + GDP + H(+)</text>
        <dbReference type="Rhea" id="RHEA:48292"/>
        <dbReference type="ChEBI" id="CHEBI:15378"/>
        <dbReference type="ChEBI" id="CHEBI:57273"/>
        <dbReference type="ChEBI" id="CHEBI:58189"/>
        <dbReference type="ChEBI" id="CHEBI:82639"/>
        <dbReference type="ChEBI" id="CHEBI:90189"/>
    </reaction>
    <physiologicalReaction direction="left-to-right" evidence="6">
        <dbReference type="Rhea" id="RHEA:48293"/>
    </physiologicalReaction>
</comment>
<gene>
    <name evidence="8" type="ORF">RIMI_LOCUS10649935</name>
</gene>
<protein>
    <recommendedName>
        <fullName evidence="7">L-Fucosyltransferase</fullName>
        <ecNumber evidence="7">2.4.1.-</ecNumber>
    </recommendedName>
</protein>
<dbReference type="InterPro" id="IPR002516">
    <property type="entry name" value="Glyco_trans_11"/>
</dbReference>
<comment type="similarity">
    <text evidence="7">Belongs to the glycosyltransferase 11 family.</text>
</comment>
<dbReference type="Proteomes" id="UP001176940">
    <property type="component" value="Unassembled WGS sequence"/>
</dbReference>
<evidence type="ECO:0000256" key="4">
    <source>
        <dbReference type="ARBA" id="ARBA00022679"/>
    </source>
</evidence>
<keyword evidence="3 7" id="KW-0328">Glycosyltransferase</keyword>
<evidence type="ECO:0000256" key="1">
    <source>
        <dbReference type="ARBA" id="ARBA00004447"/>
    </source>
</evidence>